<dbReference type="AlphaFoldDB" id="A0AAW2GQ39"/>
<protein>
    <recommendedName>
        <fullName evidence="3">snRNA-activating protein complex subunit 1</fullName>
    </recommendedName>
</protein>
<dbReference type="GO" id="GO:0019185">
    <property type="term" value="C:snRNA-activating protein complex"/>
    <property type="evidence" value="ECO:0007669"/>
    <property type="project" value="TreeGrafter"/>
</dbReference>
<reference evidence="1 2" key="1">
    <citation type="submission" date="2023-03" db="EMBL/GenBank/DDBJ databases">
        <title>High recombination rates correlate with genetic variation in Cardiocondyla obscurior ants.</title>
        <authorList>
            <person name="Errbii M."/>
        </authorList>
    </citation>
    <scope>NUCLEOTIDE SEQUENCE [LARGE SCALE GENOMIC DNA]</scope>
    <source>
        <strain evidence="1">Alpha-2009</strain>
        <tissue evidence="1">Whole body</tissue>
    </source>
</reference>
<organism evidence="1 2">
    <name type="scientific">Cardiocondyla obscurior</name>
    <dbReference type="NCBI Taxonomy" id="286306"/>
    <lineage>
        <taxon>Eukaryota</taxon>
        <taxon>Metazoa</taxon>
        <taxon>Ecdysozoa</taxon>
        <taxon>Arthropoda</taxon>
        <taxon>Hexapoda</taxon>
        <taxon>Insecta</taxon>
        <taxon>Pterygota</taxon>
        <taxon>Neoptera</taxon>
        <taxon>Endopterygota</taxon>
        <taxon>Hymenoptera</taxon>
        <taxon>Apocrita</taxon>
        <taxon>Aculeata</taxon>
        <taxon>Formicoidea</taxon>
        <taxon>Formicidae</taxon>
        <taxon>Myrmicinae</taxon>
        <taxon>Cardiocondyla</taxon>
    </lineage>
</organism>
<dbReference type="GO" id="GO:0042795">
    <property type="term" value="P:snRNA transcription by RNA polymerase II"/>
    <property type="evidence" value="ECO:0007669"/>
    <property type="project" value="TreeGrafter"/>
</dbReference>
<dbReference type="PANTHER" id="PTHR15131">
    <property type="entry name" value="SMALL NUCLEAR RNA ACTIVATING COMPLEX, POLYPEPTIDE 1"/>
    <property type="match status" value="1"/>
</dbReference>
<sequence>MQYYESQQKRLAEAFRTDCQKLITRFELSYNTHFQNFCEIWKDMQFGLIFSCHPFKSTLKTFCEDALCITKQFLVNATSLKERIGALYLIYGIYYKMPEKQLKIRMTMSDWTCLMELHCQIKKEEYLDANYILSKLIVDHAFNHCISDREYGIERHFFQKQEQPKLDVNLMPEIKELAAPEKLLSTISNLSKIYEEKKRSLYNDEGDTSLQLYDASIADNIVENIRAIQSESRIFVKSDLAKSNCAKSSIASTSALNENEKSQKRVRVRKYRVLSKIGQAFDTGLESEEESETS</sequence>
<dbReference type="EMBL" id="JADYXP020000003">
    <property type="protein sequence ID" value="KAL0129354.1"/>
    <property type="molecule type" value="Genomic_DNA"/>
</dbReference>
<dbReference type="PANTHER" id="PTHR15131:SF3">
    <property type="entry name" value="SNRNA-ACTIVATING PROTEIN COMPLEX SUBUNIT 1"/>
    <property type="match status" value="1"/>
</dbReference>
<dbReference type="Proteomes" id="UP001430953">
    <property type="component" value="Unassembled WGS sequence"/>
</dbReference>
<keyword evidence="2" id="KW-1185">Reference proteome</keyword>
<evidence type="ECO:0000313" key="1">
    <source>
        <dbReference type="EMBL" id="KAL0129354.1"/>
    </source>
</evidence>
<accession>A0AAW2GQ39</accession>
<dbReference type="GO" id="GO:0042796">
    <property type="term" value="P:snRNA transcription by RNA polymerase III"/>
    <property type="evidence" value="ECO:0007669"/>
    <property type="project" value="TreeGrafter"/>
</dbReference>
<gene>
    <name evidence="1" type="ORF">PUN28_004214</name>
</gene>
<evidence type="ECO:0008006" key="3">
    <source>
        <dbReference type="Google" id="ProtNLM"/>
    </source>
</evidence>
<evidence type="ECO:0000313" key="2">
    <source>
        <dbReference type="Proteomes" id="UP001430953"/>
    </source>
</evidence>
<dbReference type="InterPro" id="IPR019188">
    <property type="entry name" value="SNAPC1"/>
</dbReference>
<comment type="caution">
    <text evidence="1">The sequence shown here is derived from an EMBL/GenBank/DDBJ whole genome shotgun (WGS) entry which is preliminary data.</text>
</comment>
<dbReference type="GO" id="GO:0043565">
    <property type="term" value="F:sequence-specific DNA binding"/>
    <property type="evidence" value="ECO:0007669"/>
    <property type="project" value="TreeGrafter"/>
</dbReference>
<proteinExistence type="predicted"/>
<dbReference type="Pfam" id="PF09808">
    <property type="entry name" value="SNAPC1"/>
    <property type="match status" value="1"/>
</dbReference>
<name>A0AAW2GQ39_9HYME</name>